<dbReference type="GO" id="GO:0006783">
    <property type="term" value="P:heme biosynthetic process"/>
    <property type="evidence" value="ECO:0007669"/>
    <property type="project" value="UniProtKB-UniRule"/>
</dbReference>
<comment type="catalytic activity">
    <reaction evidence="9">
        <text>heme b + 2 H(+) = protoporphyrin IX + Fe(2+)</text>
        <dbReference type="Rhea" id="RHEA:22584"/>
        <dbReference type="ChEBI" id="CHEBI:15378"/>
        <dbReference type="ChEBI" id="CHEBI:29033"/>
        <dbReference type="ChEBI" id="CHEBI:57306"/>
        <dbReference type="ChEBI" id="CHEBI:60344"/>
        <dbReference type="EC" id="4.98.1.1"/>
    </reaction>
</comment>
<reference evidence="11 12" key="1">
    <citation type="journal article" date="2019" name="Biochem. Eng. J.">
        <title>Metabolic engineering of the marine bacteria Neptunomonas concharum for the production of acetoin and meso-2,3-butanediol from acetate.</title>
        <authorList>
            <person name="Li W."/>
            <person name="Pu N."/>
            <person name="Liu C.-X."/>
            <person name="Yuan Q.-P."/>
            <person name="Li Z.-J."/>
        </authorList>
    </citation>
    <scope>NUCLEOTIDE SEQUENCE [LARGE SCALE GENOMIC DNA]</scope>
    <source>
        <strain evidence="11 12">JCM17730</strain>
    </source>
</reference>
<feature type="binding site" evidence="9">
    <location>
        <position position="212"/>
    </location>
    <ligand>
        <name>Fe(2+)</name>
        <dbReference type="ChEBI" id="CHEBI:29033"/>
    </ligand>
</feature>
<evidence type="ECO:0000256" key="10">
    <source>
        <dbReference type="RuleBase" id="RU004185"/>
    </source>
</evidence>
<keyword evidence="2 9" id="KW-0963">Cytoplasm</keyword>
<evidence type="ECO:0000256" key="4">
    <source>
        <dbReference type="ARBA" id="ARBA00023004"/>
    </source>
</evidence>
<dbReference type="GO" id="GO:0046872">
    <property type="term" value="F:metal ion binding"/>
    <property type="evidence" value="ECO:0007669"/>
    <property type="project" value="UniProtKB-KW"/>
</dbReference>
<keyword evidence="12" id="KW-1185">Reference proteome</keyword>
<evidence type="ECO:0000313" key="11">
    <source>
        <dbReference type="EMBL" id="QEQ97805.1"/>
    </source>
</evidence>
<dbReference type="InterPro" id="IPR033644">
    <property type="entry name" value="Ferrochelatase_C"/>
</dbReference>
<keyword evidence="7 9" id="KW-0627">Porphyrin biosynthesis</keyword>
<dbReference type="RefSeq" id="WP_138987920.1">
    <property type="nucleotide sequence ID" value="NZ_CP043869.1"/>
</dbReference>
<dbReference type="AlphaFoldDB" id="A0A5P1REW7"/>
<accession>A0A5P1REW7</accession>
<evidence type="ECO:0000313" key="12">
    <source>
        <dbReference type="Proteomes" id="UP000324760"/>
    </source>
</evidence>
<dbReference type="Pfam" id="PF00762">
    <property type="entry name" value="Ferrochelatase"/>
    <property type="match status" value="1"/>
</dbReference>
<evidence type="ECO:0000256" key="1">
    <source>
        <dbReference type="ARBA" id="ARBA00007718"/>
    </source>
</evidence>
<sequence length="340" mass="38449">MKYKGQTDYDHKGISPRRGVLLCNLGTPDAPDKASLKRYLKEFLSDPRVVEVPRPIWWMILHGVILNIRPAKSAKLYQSVWTEEGSPLMVHSLHQQKKLQTLLDKEHGENYIPVVLGMRYGNPSIASALDQLAAQNVREIIVLPLYPQYSGATGGSTFDALAEHFKTTRWVPGLHFINGYHNHGAYIEALCRSLEADLSDHAAPDLYLFSYHGTPERYLKQGDPYHCFCHQTTRLVRERMGWDEAKVKTTFQSRFGREPWLQPYTDKTLEALPATGVKSVAVICPGFSSDCLETIEEINAEARETFLENGGESFRYIPALNSDDAHIEMMARLVAPYLNA</sequence>
<evidence type="ECO:0000256" key="9">
    <source>
        <dbReference type="HAMAP-Rule" id="MF_00323"/>
    </source>
</evidence>
<dbReference type="EMBL" id="CP043869">
    <property type="protein sequence ID" value="QEQ97805.1"/>
    <property type="molecule type" value="Genomic_DNA"/>
</dbReference>
<dbReference type="GO" id="GO:0005737">
    <property type="term" value="C:cytoplasm"/>
    <property type="evidence" value="ECO:0007669"/>
    <property type="project" value="UniProtKB-SubCell"/>
</dbReference>
<dbReference type="PANTHER" id="PTHR11108">
    <property type="entry name" value="FERROCHELATASE"/>
    <property type="match status" value="1"/>
</dbReference>
<evidence type="ECO:0000256" key="7">
    <source>
        <dbReference type="ARBA" id="ARBA00023244"/>
    </source>
</evidence>
<comment type="function">
    <text evidence="9">Catalyzes the ferrous insertion into protoporphyrin IX.</text>
</comment>
<feature type="binding site" evidence="9">
    <location>
        <position position="293"/>
    </location>
    <ligand>
        <name>Fe(2+)</name>
        <dbReference type="ChEBI" id="CHEBI:29033"/>
    </ligand>
</feature>
<keyword evidence="6 9" id="KW-0456">Lyase</keyword>
<dbReference type="UniPathway" id="UPA00252">
    <property type="reaction ID" value="UER00325"/>
</dbReference>
<dbReference type="CDD" id="cd03411">
    <property type="entry name" value="Ferrochelatase_N"/>
    <property type="match status" value="1"/>
</dbReference>
<keyword evidence="4 9" id="KW-0408">Iron</keyword>
<dbReference type="EC" id="4.98.1.1" evidence="9"/>
<dbReference type="NCBIfam" id="TIGR00109">
    <property type="entry name" value="hemH"/>
    <property type="match status" value="1"/>
</dbReference>
<evidence type="ECO:0000256" key="6">
    <source>
        <dbReference type="ARBA" id="ARBA00023239"/>
    </source>
</evidence>
<evidence type="ECO:0000256" key="8">
    <source>
        <dbReference type="ARBA" id="ARBA00024536"/>
    </source>
</evidence>
<protein>
    <recommendedName>
        <fullName evidence="9">Ferrochelatase</fullName>
        <ecNumber evidence="9">4.98.1.1</ecNumber>
    </recommendedName>
    <alternativeName>
        <fullName evidence="9">Heme synthase</fullName>
    </alternativeName>
    <alternativeName>
        <fullName evidence="9">Protoheme ferro-lyase</fullName>
    </alternativeName>
</protein>
<dbReference type="Gene3D" id="3.40.50.1400">
    <property type="match status" value="2"/>
</dbReference>
<comment type="catalytic activity">
    <reaction evidence="8">
        <text>Fe-coproporphyrin III + 2 H(+) = coproporphyrin III + Fe(2+)</text>
        <dbReference type="Rhea" id="RHEA:49572"/>
        <dbReference type="ChEBI" id="CHEBI:15378"/>
        <dbReference type="ChEBI" id="CHEBI:29033"/>
        <dbReference type="ChEBI" id="CHEBI:68438"/>
        <dbReference type="ChEBI" id="CHEBI:131725"/>
        <dbReference type="EC" id="4.99.1.9"/>
    </reaction>
    <physiologicalReaction direction="right-to-left" evidence="8">
        <dbReference type="Rhea" id="RHEA:49574"/>
    </physiologicalReaction>
</comment>
<dbReference type="CDD" id="cd00419">
    <property type="entry name" value="Ferrochelatase_C"/>
    <property type="match status" value="1"/>
</dbReference>
<evidence type="ECO:0000256" key="5">
    <source>
        <dbReference type="ARBA" id="ARBA00023133"/>
    </source>
</evidence>
<dbReference type="OrthoDB" id="9809741at2"/>
<comment type="subcellular location">
    <subcellularLocation>
        <location evidence="9">Cytoplasm</location>
    </subcellularLocation>
</comment>
<gene>
    <name evidence="9" type="primary">hemH</name>
    <name evidence="11" type="ORF">F0U83_14345</name>
</gene>
<comment type="similarity">
    <text evidence="1 9 10">Belongs to the ferrochelatase family.</text>
</comment>
<dbReference type="PANTHER" id="PTHR11108:SF1">
    <property type="entry name" value="FERROCHELATASE, MITOCHONDRIAL"/>
    <property type="match status" value="1"/>
</dbReference>
<dbReference type="GO" id="GO:0004325">
    <property type="term" value="F:ferrochelatase activity"/>
    <property type="evidence" value="ECO:0007669"/>
    <property type="project" value="UniProtKB-UniRule"/>
</dbReference>
<dbReference type="Proteomes" id="UP000324760">
    <property type="component" value="Chromosome"/>
</dbReference>
<comment type="pathway">
    <text evidence="9">Porphyrin-containing compound metabolism; protoheme biosynthesis; protoheme from protoporphyrin-IX: step 1/1.</text>
</comment>
<evidence type="ECO:0000256" key="2">
    <source>
        <dbReference type="ARBA" id="ARBA00022490"/>
    </source>
</evidence>
<keyword evidence="5 9" id="KW-0350">Heme biosynthesis</keyword>
<dbReference type="InterPro" id="IPR001015">
    <property type="entry name" value="Ferrochelatase"/>
</dbReference>
<keyword evidence="3 9" id="KW-0479">Metal-binding</keyword>
<organism evidence="11 12">
    <name type="scientific">Neptunomonas concharum</name>
    <dbReference type="NCBI Taxonomy" id="1031538"/>
    <lineage>
        <taxon>Bacteria</taxon>
        <taxon>Pseudomonadati</taxon>
        <taxon>Pseudomonadota</taxon>
        <taxon>Gammaproteobacteria</taxon>
        <taxon>Oceanospirillales</taxon>
        <taxon>Oceanospirillaceae</taxon>
        <taxon>Neptunomonas</taxon>
    </lineage>
</organism>
<proteinExistence type="inferred from homology"/>
<dbReference type="HAMAP" id="MF_00323">
    <property type="entry name" value="Ferrochelatase"/>
    <property type="match status" value="1"/>
</dbReference>
<dbReference type="InterPro" id="IPR033659">
    <property type="entry name" value="Ferrochelatase_N"/>
</dbReference>
<name>A0A5P1REW7_9GAMM</name>
<dbReference type="KEGG" id="ncu:F0U83_14345"/>
<dbReference type="FunFam" id="3.40.50.1400:FF:000002">
    <property type="entry name" value="Ferrochelatase"/>
    <property type="match status" value="1"/>
</dbReference>
<evidence type="ECO:0000256" key="3">
    <source>
        <dbReference type="ARBA" id="ARBA00022723"/>
    </source>
</evidence>
<dbReference type="SUPFAM" id="SSF53800">
    <property type="entry name" value="Chelatase"/>
    <property type="match status" value="1"/>
</dbReference>